<evidence type="ECO:0000313" key="10">
    <source>
        <dbReference type="Proteomes" id="UP001642464"/>
    </source>
</evidence>
<evidence type="ECO:0000256" key="5">
    <source>
        <dbReference type="ARBA" id="ARBA00023136"/>
    </source>
</evidence>
<dbReference type="InterPro" id="IPR051817">
    <property type="entry name" value="FDH_cytochrome_b556_subunit"/>
</dbReference>
<keyword evidence="4 7" id="KW-1133">Transmembrane helix</keyword>
<evidence type="ECO:0000313" key="9">
    <source>
        <dbReference type="EMBL" id="CAK9059664.1"/>
    </source>
</evidence>
<dbReference type="InterPro" id="IPR016174">
    <property type="entry name" value="Di-haem_cyt_TM"/>
</dbReference>
<keyword evidence="3 7" id="KW-0812">Transmembrane</keyword>
<feature type="non-terminal residue" evidence="9">
    <location>
        <position position="478"/>
    </location>
</feature>
<sequence length="478" mass="51193">MAELSAQTAASPDGPTAGAVPGNTTAGSSADSDLWRAVRQGDTFTSAKQDPLAGQLIQAEGHGWELTRNGPLAMYTAWALTGILILLSLFYALRGRVRIDAGPCGQTITRFGLLERASHWLLASTFIVLGLTGLNLLLGRTVLLPLIGHEAFAVMAMYGKYIHNYVGFAFTASVVIVFLLWVQYNIPNFLDLKWIVRGGGLFGGGHPPARKFNAGQKLIFWTVVIGGGSLFASGWALMNPFETSMMGATFEKTAASPDGPTAGAVPGNTTAGSSADSDLWRAVRQGDTFTSAKQDPLAGQLIQAEGHGWELTRNGPLAMYTAWALTGILILLSLFYALRGRVRIDAGPCGQTITRFGLLERASHWLLASTFIVLGLTGLNLLLGRTVLLPLIGHEAFAVMAMYGKYIHNYVGFAFTASVVIVFLLWVQYNIPNFLDLKWIVRGGGLFGGGHPPARKFNAGQKLIFWTVVIGGGSLFAS</sequence>
<feature type="transmembrane region" description="Helical" evidence="7">
    <location>
        <begin position="120"/>
        <end position="142"/>
    </location>
</feature>
<name>A0ABP0NBA9_9DINO</name>
<comment type="subcellular location">
    <subcellularLocation>
        <location evidence="1">Cell membrane</location>
        <topology evidence="1">Multi-pass membrane protein</topology>
    </subcellularLocation>
</comment>
<dbReference type="EMBL" id="CAXAMM010026793">
    <property type="protein sequence ID" value="CAK9059664.1"/>
    <property type="molecule type" value="Genomic_DNA"/>
</dbReference>
<dbReference type="SUPFAM" id="SSF81342">
    <property type="entry name" value="Transmembrane di-heme cytochromes"/>
    <property type="match status" value="2"/>
</dbReference>
<evidence type="ECO:0000256" key="7">
    <source>
        <dbReference type="SAM" id="Phobius"/>
    </source>
</evidence>
<accession>A0ABP0NBA9</accession>
<dbReference type="Proteomes" id="UP001642464">
    <property type="component" value="Unassembled WGS sequence"/>
</dbReference>
<feature type="transmembrane region" description="Helical" evidence="7">
    <location>
        <begin position="365"/>
        <end position="387"/>
    </location>
</feature>
<feature type="domain" description="Cytochrome b561 bacterial/Ni-hydrogenase" evidence="8">
    <location>
        <begin position="355"/>
        <end position="472"/>
    </location>
</feature>
<feature type="transmembrane region" description="Helical" evidence="7">
    <location>
        <begin position="218"/>
        <end position="238"/>
    </location>
</feature>
<feature type="compositionally biased region" description="Polar residues" evidence="6">
    <location>
        <begin position="22"/>
        <end position="31"/>
    </location>
</feature>
<feature type="domain" description="Cytochrome b561 bacterial/Ni-hydrogenase" evidence="8">
    <location>
        <begin position="110"/>
        <end position="248"/>
    </location>
</feature>
<feature type="transmembrane region" description="Helical" evidence="7">
    <location>
        <begin position="317"/>
        <end position="338"/>
    </location>
</feature>
<keyword evidence="5 7" id="KW-0472">Membrane</keyword>
<keyword evidence="2" id="KW-1003">Cell membrane</keyword>
<evidence type="ECO:0000256" key="2">
    <source>
        <dbReference type="ARBA" id="ARBA00022475"/>
    </source>
</evidence>
<gene>
    <name evidence="9" type="ORF">SCF082_LOCUS31571</name>
</gene>
<proteinExistence type="predicted"/>
<feature type="region of interest" description="Disordered" evidence="6">
    <location>
        <begin position="1"/>
        <end position="32"/>
    </location>
</feature>
<organism evidence="9 10">
    <name type="scientific">Durusdinium trenchii</name>
    <dbReference type="NCBI Taxonomy" id="1381693"/>
    <lineage>
        <taxon>Eukaryota</taxon>
        <taxon>Sar</taxon>
        <taxon>Alveolata</taxon>
        <taxon>Dinophyceae</taxon>
        <taxon>Suessiales</taxon>
        <taxon>Symbiodiniaceae</taxon>
        <taxon>Durusdinium</taxon>
    </lineage>
</organism>
<dbReference type="Gene3D" id="1.20.950.20">
    <property type="entry name" value="Transmembrane di-heme cytochromes, Chain C"/>
    <property type="match status" value="2"/>
</dbReference>
<dbReference type="PANTHER" id="PTHR30074:SF6">
    <property type="entry name" value="FORMATE DEHYDROGENASE GAMMA SUBUNIT"/>
    <property type="match status" value="1"/>
</dbReference>
<protein>
    <submittedName>
        <fullName evidence="9">Cytochrome b556(Fdn) subunit (Anaerobic formate dehydrogenase cytochrome b556 subunit) (Formate dehydrogenase-N subunit gamma) (FDH-N subunit gamma)</fullName>
    </submittedName>
</protein>
<feature type="compositionally biased region" description="Polar residues" evidence="6">
    <location>
        <begin position="1"/>
        <end position="10"/>
    </location>
</feature>
<comment type="caution">
    <text evidence="9">The sequence shown here is derived from an EMBL/GenBank/DDBJ whole genome shotgun (WGS) entry which is preliminary data.</text>
</comment>
<feature type="transmembrane region" description="Helical" evidence="7">
    <location>
        <begin position="72"/>
        <end position="93"/>
    </location>
</feature>
<evidence type="ECO:0000256" key="1">
    <source>
        <dbReference type="ARBA" id="ARBA00004651"/>
    </source>
</evidence>
<dbReference type="InterPro" id="IPR011577">
    <property type="entry name" value="Cyt_b561_bac/Ni-Hgenase"/>
</dbReference>
<feature type="transmembrane region" description="Helical" evidence="7">
    <location>
        <begin position="162"/>
        <end position="182"/>
    </location>
</feature>
<dbReference type="Pfam" id="PF01292">
    <property type="entry name" value="Ni_hydr_CYTB"/>
    <property type="match status" value="2"/>
</dbReference>
<keyword evidence="10" id="KW-1185">Reference proteome</keyword>
<evidence type="ECO:0000256" key="6">
    <source>
        <dbReference type="SAM" id="MobiDB-lite"/>
    </source>
</evidence>
<evidence type="ECO:0000256" key="3">
    <source>
        <dbReference type="ARBA" id="ARBA00022692"/>
    </source>
</evidence>
<dbReference type="PANTHER" id="PTHR30074">
    <property type="entry name" value="FORMATE DEHYDROGENASE, NITRATE-INDUCIBLE, CYTOCHROME B556 FDN SUBUNIT"/>
    <property type="match status" value="1"/>
</dbReference>
<evidence type="ECO:0000259" key="8">
    <source>
        <dbReference type="Pfam" id="PF01292"/>
    </source>
</evidence>
<reference evidence="9 10" key="1">
    <citation type="submission" date="2024-02" db="EMBL/GenBank/DDBJ databases">
        <authorList>
            <person name="Chen Y."/>
            <person name="Shah S."/>
            <person name="Dougan E. K."/>
            <person name="Thang M."/>
            <person name="Chan C."/>
        </authorList>
    </citation>
    <scope>NUCLEOTIDE SEQUENCE [LARGE SCALE GENOMIC DNA]</scope>
</reference>
<evidence type="ECO:0000256" key="4">
    <source>
        <dbReference type="ARBA" id="ARBA00022989"/>
    </source>
</evidence>
<feature type="transmembrane region" description="Helical" evidence="7">
    <location>
        <begin position="407"/>
        <end position="427"/>
    </location>
</feature>